<dbReference type="NCBIfam" id="TIGR00756">
    <property type="entry name" value="PPR"/>
    <property type="match status" value="1"/>
</dbReference>
<feature type="repeat" description="PPR" evidence="2">
    <location>
        <begin position="564"/>
        <end position="598"/>
    </location>
</feature>
<dbReference type="InterPro" id="IPR011990">
    <property type="entry name" value="TPR-like_helical_dom_sf"/>
</dbReference>
<dbReference type="Pfam" id="PF23276">
    <property type="entry name" value="TPR_24"/>
    <property type="match status" value="1"/>
</dbReference>
<sequence length="1337" mass="149280">MSPQKRRTCCGRRAATAAALLLSASQRLSQSLVQIKIAPTTRTSLRAEGTRPQGRDESSLTSALGAAELWMPSGPSSDLPGPEKRKEEAFTAKAVLECAKSGDGRRAARWLEVLLSRGLLEEESSSVIFCAVAPALARQGFAVAASRYLQRCMDMGQTPEAEIFRRVLLELEQGGATDDADDFVLLHEQMRLAGHLPDLDCCKAVLRRLGGANNSLDAAVRWVEHEMPSCGVEPDDEAFEILFNACRREGRTQRARGWLERMRSPPSQRLLLKLQEELQSEEVDALELWLSEPVLEELQRCRPLARRLLSRLSATSPQQAEEWLDRLLSAGLEPDRMCYSCIAEAWLETGDLSRSAAMVDRMVAAGFLPSREMTAAVLLAGYDDEKQDASESKADARVADLAQTGRIHEAAQILLEELAASRAVEAPSFEKLIAAFGAKGYPEEATEWFHRMAACGLKQGVKASSALVTAWAVSGNPAKAAEVLKELEDQGKDLDQYAYTSVISAFADEANATAAEDWFNDMAQRGFDADVAASNAVLKAIVQKNLSAAESWLEAMPQQQLAPTAVSYNTLLGGLAQVGRAEEIRTWMERMRAARCLPGIVTYNAVIKGFTKLRMLPQAEEWLRQLQGVRLNPDATTYNQLIRGCAPDIQGASGWFEEMQLQKLEPDAVSYNSIIHCCGELFAPSADKGDHDAPQERCKRLRRLPWGMAEAFFPQSGFLAPLWLLPACPSRGDGTKPFLDARWLRHAAMSFTHLYDMPASSEDVLLWRKSCDGSDCEYYSVGNGYCLMRTSDHQEMQRLQLIEQEEVARLQKSGIRLDPNSDSGHAPDPPVWLIPSNCRVRSLGPMPPQIWIDRQNRTLPSDAWPVEVQLSHCPKRVPVAILTIPKCGTTSTINWALQMEGEEDLDSLVQGASLFLKYKGPGEFSDSFIIPELQRAAAAGAIPTEKLAGSAWSSNMMYRAIHRYKPGGENYDKSMAVEREFVPPAHLCPFCCLYGHGRQHVVMGRNPFVRMTSYFKFSWLNNNAVWGEHKWTRWEGFGDWLSLVMEARGSMPGGFANGLQWAPTIRQSCRQSSTLIPGTALHPFHCETKYYSLSAEDIFHIRPLSDMVHDERFLAGSSFLEDVVVLHLETLQDDIELLRDTLCRRFSFCAGLPPFPQVLPGKNLRDSMREGAVKEHCSFKEKTLEWRNCTAPAWTQLWTEHLRQQMIWHYGDDFKWLGYSTDPGHLMPLSAAQPKLAHRWLRAMERRGLEPGVIAWSSLLAACAKGEDKELGEASLREMLDRRLQVNSYTLKAVRRLFGRSRGDMLLQELNAEVSTEVSAARRKRRLAKSRQSVEDV</sequence>
<dbReference type="PROSITE" id="PS51375">
    <property type="entry name" value="PPR"/>
    <property type="match status" value="3"/>
</dbReference>
<reference evidence="4 5" key="1">
    <citation type="submission" date="2016-02" db="EMBL/GenBank/DDBJ databases">
        <title>Genome analysis of coral dinoflagellate symbionts highlights evolutionary adaptations to a symbiotic lifestyle.</title>
        <authorList>
            <person name="Aranda M."/>
            <person name="Li Y."/>
            <person name="Liew Y.J."/>
            <person name="Baumgarten S."/>
            <person name="Simakov O."/>
            <person name="Wilson M."/>
            <person name="Piel J."/>
            <person name="Ashoor H."/>
            <person name="Bougouffa S."/>
            <person name="Bajic V.B."/>
            <person name="Ryu T."/>
            <person name="Ravasi T."/>
            <person name="Bayer T."/>
            <person name="Micklem G."/>
            <person name="Kim H."/>
            <person name="Bhak J."/>
            <person name="Lajeunesse T.C."/>
            <person name="Voolstra C.R."/>
        </authorList>
    </citation>
    <scope>NUCLEOTIDE SEQUENCE [LARGE SCALE GENOMIC DNA]</scope>
    <source>
        <strain evidence="4 5">CCMP2467</strain>
    </source>
</reference>
<proteinExistence type="predicted"/>
<dbReference type="Gene3D" id="1.25.40.10">
    <property type="entry name" value="Tetratricopeptide repeat domain"/>
    <property type="match status" value="6"/>
</dbReference>
<dbReference type="PANTHER" id="PTHR47447">
    <property type="entry name" value="OS03G0856100 PROTEIN"/>
    <property type="match status" value="1"/>
</dbReference>
<dbReference type="OrthoDB" id="185373at2759"/>
<dbReference type="Proteomes" id="UP000186817">
    <property type="component" value="Unassembled WGS sequence"/>
</dbReference>
<gene>
    <name evidence="4" type="ORF">AK812_SmicGene32270</name>
</gene>
<feature type="repeat" description="PPR" evidence="2">
    <location>
        <begin position="495"/>
        <end position="529"/>
    </location>
</feature>
<accession>A0A1Q9CUI3</accession>
<dbReference type="Pfam" id="PF01535">
    <property type="entry name" value="PPR"/>
    <property type="match status" value="1"/>
</dbReference>
<keyword evidence="5" id="KW-1185">Reference proteome</keyword>
<feature type="domain" description="Pentatricopeptide repeat-containing protein-mitochondrial" evidence="3">
    <location>
        <begin position="472"/>
        <end position="579"/>
    </location>
</feature>
<feature type="repeat" description="PPR" evidence="2">
    <location>
        <begin position="599"/>
        <end position="633"/>
    </location>
</feature>
<comment type="caution">
    <text evidence="4">The sequence shown here is derived from an EMBL/GenBank/DDBJ whole genome shotgun (WGS) entry which is preliminary data.</text>
</comment>
<dbReference type="EMBL" id="LSRX01000908">
    <property type="protein sequence ID" value="OLP86592.1"/>
    <property type="molecule type" value="Genomic_DNA"/>
</dbReference>
<dbReference type="InterPro" id="IPR057027">
    <property type="entry name" value="TPR_mt"/>
</dbReference>
<evidence type="ECO:0000256" key="1">
    <source>
        <dbReference type="ARBA" id="ARBA00022737"/>
    </source>
</evidence>
<evidence type="ECO:0000259" key="3">
    <source>
        <dbReference type="Pfam" id="PF23276"/>
    </source>
</evidence>
<organism evidence="4 5">
    <name type="scientific">Symbiodinium microadriaticum</name>
    <name type="common">Dinoflagellate</name>
    <name type="synonym">Zooxanthella microadriatica</name>
    <dbReference type="NCBI Taxonomy" id="2951"/>
    <lineage>
        <taxon>Eukaryota</taxon>
        <taxon>Sar</taxon>
        <taxon>Alveolata</taxon>
        <taxon>Dinophyceae</taxon>
        <taxon>Suessiales</taxon>
        <taxon>Symbiodiniaceae</taxon>
        <taxon>Symbiodinium</taxon>
    </lineage>
</organism>
<name>A0A1Q9CUI3_SYMMI</name>
<dbReference type="InterPro" id="IPR002885">
    <property type="entry name" value="PPR_rpt"/>
</dbReference>
<dbReference type="PANTHER" id="PTHR47447:SF17">
    <property type="entry name" value="OS12G0638900 PROTEIN"/>
    <property type="match status" value="1"/>
</dbReference>
<evidence type="ECO:0000256" key="2">
    <source>
        <dbReference type="PROSITE-ProRule" id="PRU00708"/>
    </source>
</evidence>
<evidence type="ECO:0000313" key="5">
    <source>
        <dbReference type="Proteomes" id="UP000186817"/>
    </source>
</evidence>
<evidence type="ECO:0000313" key="4">
    <source>
        <dbReference type="EMBL" id="OLP86592.1"/>
    </source>
</evidence>
<keyword evidence="1" id="KW-0677">Repeat</keyword>
<protein>
    <submittedName>
        <fullName evidence="4">Pentatricopeptide repeat-containing protein, mitochondrial</fullName>
    </submittedName>
</protein>
<dbReference type="Pfam" id="PF13041">
    <property type="entry name" value="PPR_2"/>
    <property type="match status" value="1"/>
</dbReference>